<evidence type="ECO:0000256" key="2">
    <source>
        <dbReference type="ARBA" id="ARBA00006472"/>
    </source>
</evidence>
<accession>A0A4R6RNQ4</accession>
<dbReference type="PANTHER" id="PTHR12599:SF0">
    <property type="entry name" value="PTERIN-4-ALPHA-CARBINOLAMINE DEHYDRATASE"/>
    <property type="match status" value="1"/>
</dbReference>
<feature type="compositionally biased region" description="Polar residues" evidence="5">
    <location>
        <begin position="11"/>
        <end position="20"/>
    </location>
</feature>
<dbReference type="InterPro" id="IPR001533">
    <property type="entry name" value="Pterin_deHydtase"/>
</dbReference>
<evidence type="ECO:0000313" key="7">
    <source>
        <dbReference type="Proteomes" id="UP000294593"/>
    </source>
</evidence>
<dbReference type="CDD" id="cd00913">
    <property type="entry name" value="PCD_DCoH_subfamily_a"/>
    <property type="match status" value="1"/>
</dbReference>
<dbReference type="PANTHER" id="PTHR12599">
    <property type="entry name" value="PTERIN-4-ALPHA-CARBINOLAMINE DEHYDRATASE"/>
    <property type="match status" value="1"/>
</dbReference>
<dbReference type="Pfam" id="PF01329">
    <property type="entry name" value="Pterin_4a"/>
    <property type="match status" value="1"/>
</dbReference>
<dbReference type="EMBL" id="SNXW01000001">
    <property type="protein sequence ID" value="TDP88369.1"/>
    <property type="molecule type" value="Genomic_DNA"/>
</dbReference>
<dbReference type="SUPFAM" id="SSF55248">
    <property type="entry name" value="PCD-like"/>
    <property type="match status" value="1"/>
</dbReference>
<proteinExistence type="inferred from homology"/>
<dbReference type="Proteomes" id="UP000294593">
    <property type="component" value="Unassembled WGS sequence"/>
</dbReference>
<dbReference type="EC" id="4.2.1.96" evidence="4"/>
<evidence type="ECO:0000313" key="6">
    <source>
        <dbReference type="EMBL" id="TDP88369.1"/>
    </source>
</evidence>
<reference evidence="6 7" key="1">
    <citation type="submission" date="2019-03" db="EMBL/GenBank/DDBJ databases">
        <title>Genomic Encyclopedia of Type Strains, Phase IV (KMG-IV): sequencing the most valuable type-strain genomes for metagenomic binning, comparative biology and taxonomic classification.</title>
        <authorList>
            <person name="Goeker M."/>
        </authorList>
    </citation>
    <scope>NUCLEOTIDE SEQUENCE [LARGE SCALE GENOMIC DNA]</scope>
    <source>
        <strain evidence="6 7">DSM 11901</strain>
    </source>
</reference>
<organism evidence="6 7">
    <name type="scientific">Aquabacterium commune</name>
    <dbReference type="NCBI Taxonomy" id="70586"/>
    <lineage>
        <taxon>Bacteria</taxon>
        <taxon>Pseudomonadati</taxon>
        <taxon>Pseudomonadota</taxon>
        <taxon>Betaproteobacteria</taxon>
        <taxon>Burkholderiales</taxon>
        <taxon>Aquabacterium</taxon>
    </lineage>
</organism>
<evidence type="ECO:0000256" key="5">
    <source>
        <dbReference type="SAM" id="MobiDB-lite"/>
    </source>
</evidence>
<gene>
    <name evidence="6" type="ORF">EV672_101515</name>
</gene>
<evidence type="ECO:0000256" key="1">
    <source>
        <dbReference type="ARBA" id="ARBA00001554"/>
    </source>
</evidence>
<protein>
    <recommendedName>
        <fullName evidence="4">Putative pterin-4-alpha-carbinolamine dehydratase</fullName>
        <shortName evidence="4">PHS</shortName>
        <ecNumber evidence="4">4.2.1.96</ecNumber>
    </recommendedName>
    <alternativeName>
        <fullName evidence="4">4-alpha-hydroxy-tetrahydropterin dehydratase</fullName>
    </alternativeName>
    <alternativeName>
        <fullName evidence="4">Pterin carbinolamine dehydratase</fullName>
        <shortName evidence="4">PCD</shortName>
    </alternativeName>
</protein>
<dbReference type="InterPro" id="IPR036428">
    <property type="entry name" value="PCD_sf"/>
</dbReference>
<evidence type="ECO:0000256" key="4">
    <source>
        <dbReference type="HAMAP-Rule" id="MF_00434"/>
    </source>
</evidence>
<feature type="region of interest" description="Disordered" evidence="5">
    <location>
        <begin position="1"/>
        <end position="20"/>
    </location>
</feature>
<comment type="caution">
    <text evidence="6">The sequence shown here is derived from an EMBL/GenBank/DDBJ whole genome shotgun (WGS) entry which is preliminary data.</text>
</comment>
<evidence type="ECO:0000256" key="3">
    <source>
        <dbReference type="ARBA" id="ARBA00023239"/>
    </source>
</evidence>
<sequence>MHTPPSHPTPLLQQRCSHQTGPALDDSQAASLLTQLTAWDIQRAAQGDSAAVVLTRTFTFSDFHRTMAFVNAVAWIVHEQDHHPDLTVGYSRCTVNWSTHSVGGLSVNDFICAARIDALVA</sequence>
<dbReference type="NCBIfam" id="NF002019">
    <property type="entry name" value="PRK00823.1-4"/>
    <property type="match status" value="1"/>
</dbReference>
<dbReference type="OrthoDB" id="9794987at2"/>
<dbReference type="AlphaFoldDB" id="A0A4R6RNQ4"/>
<keyword evidence="7" id="KW-1185">Reference proteome</keyword>
<name>A0A4R6RNQ4_9BURK</name>
<dbReference type="HAMAP" id="MF_00434">
    <property type="entry name" value="Pterin_4_alpha"/>
    <property type="match status" value="1"/>
</dbReference>
<comment type="catalytic activity">
    <reaction evidence="1 4">
        <text>(4aS,6R)-4a-hydroxy-L-erythro-5,6,7,8-tetrahydrobiopterin = (6R)-L-erythro-6,7-dihydrobiopterin + H2O</text>
        <dbReference type="Rhea" id="RHEA:11920"/>
        <dbReference type="ChEBI" id="CHEBI:15377"/>
        <dbReference type="ChEBI" id="CHEBI:15642"/>
        <dbReference type="ChEBI" id="CHEBI:43120"/>
        <dbReference type="EC" id="4.2.1.96"/>
    </reaction>
</comment>
<keyword evidence="3 4" id="KW-0456">Lyase</keyword>
<dbReference type="GO" id="GO:0006729">
    <property type="term" value="P:tetrahydrobiopterin biosynthetic process"/>
    <property type="evidence" value="ECO:0007669"/>
    <property type="project" value="InterPro"/>
</dbReference>
<comment type="similarity">
    <text evidence="2 4">Belongs to the pterin-4-alpha-carbinolamine dehydratase family.</text>
</comment>
<dbReference type="Gene3D" id="3.30.1360.20">
    <property type="entry name" value="Transcriptional coactivator/pterin dehydratase"/>
    <property type="match status" value="1"/>
</dbReference>
<dbReference type="RefSeq" id="WP_133605988.1">
    <property type="nucleotide sequence ID" value="NZ_SNXW01000001.1"/>
</dbReference>
<dbReference type="GO" id="GO:0008124">
    <property type="term" value="F:4-alpha-hydroxytetrahydrobiopterin dehydratase activity"/>
    <property type="evidence" value="ECO:0007669"/>
    <property type="project" value="UniProtKB-UniRule"/>
</dbReference>